<dbReference type="PANTHER" id="PTHR42953:SF8">
    <property type="entry name" value="ZINT DOMAIN-CONTAINING PROTEIN"/>
    <property type="match status" value="1"/>
</dbReference>
<gene>
    <name evidence="3" type="primary">adcA_2</name>
    <name evidence="3" type="ORF">NCTC11807_00531</name>
</gene>
<protein>
    <submittedName>
        <fullName evidence="3">Adhesion lipoprotein</fullName>
    </submittedName>
</protein>
<keyword evidence="3" id="KW-0449">Lipoprotein</keyword>
<sequence length="162" mass="18555">MKKQIYLMIALSITLILSGCNQVTSNKKQDHVTSQQKIKIYTTVFAFQSFTQQIGGKYVDVKTIYPPGADLHSYKPTQKDMINIAKSDLFIYLSDRLDPVSSKITQSMENNNMKLPLADGLSQNDFIKSDNHDEEHEHHSHHESSNQDPHVWLDPVLDKNLR</sequence>
<dbReference type="Pfam" id="PF01297">
    <property type="entry name" value="ZnuA"/>
    <property type="match status" value="1"/>
</dbReference>
<evidence type="ECO:0000256" key="1">
    <source>
        <dbReference type="SAM" id="MobiDB-lite"/>
    </source>
</evidence>
<dbReference type="SUPFAM" id="SSF53807">
    <property type="entry name" value="Helical backbone' metal receptor"/>
    <property type="match status" value="1"/>
</dbReference>
<accession>A0A380GZ71</accession>
<feature type="region of interest" description="Disordered" evidence="1">
    <location>
        <begin position="123"/>
        <end position="162"/>
    </location>
</feature>
<dbReference type="InterPro" id="IPR006127">
    <property type="entry name" value="ZnuA-like"/>
</dbReference>
<reference evidence="3 4" key="1">
    <citation type="submission" date="2018-06" db="EMBL/GenBank/DDBJ databases">
        <authorList>
            <consortium name="Pathogen Informatics"/>
            <person name="Doyle S."/>
        </authorList>
    </citation>
    <scope>NUCLEOTIDE SEQUENCE [LARGE SCALE GENOMIC DNA]</scope>
    <source>
        <strain evidence="3 4">NCTC11807</strain>
    </source>
</reference>
<dbReference type="PANTHER" id="PTHR42953">
    <property type="entry name" value="HIGH-AFFINITY ZINC UPTAKE SYSTEM PROTEIN ZNUA-RELATED"/>
    <property type="match status" value="1"/>
</dbReference>
<evidence type="ECO:0000313" key="3">
    <source>
        <dbReference type="EMBL" id="SUM68411.1"/>
    </source>
</evidence>
<feature type="chain" id="PRO_5039034346" evidence="2">
    <location>
        <begin position="20"/>
        <end position="162"/>
    </location>
</feature>
<dbReference type="EMBL" id="UHDZ01000001">
    <property type="protein sequence ID" value="SUM68411.1"/>
    <property type="molecule type" value="Genomic_DNA"/>
</dbReference>
<feature type="compositionally biased region" description="Basic and acidic residues" evidence="1">
    <location>
        <begin position="127"/>
        <end position="145"/>
    </location>
</feature>
<dbReference type="PROSITE" id="PS51257">
    <property type="entry name" value="PROKAR_LIPOPROTEIN"/>
    <property type="match status" value="1"/>
</dbReference>
<dbReference type="GO" id="GO:0030001">
    <property type="term" value="P:metal ion transport"/>
    <property type="evidence" value="ECO:0007669"/>
    <property type="project" value="InterPro"/>
</dbReference>
<proteinExistence type="predicted"/>
<evidence type="ECO:0000256" key="2">
    <source>
        <dbReference type="SAM" id="SignalP"/>
    </source>
</evidence>
<keyword evidence="2" id="KW-0732">Signal</keyword>
<evidence type="ECO:0000313" key="4">
    <source>
        <dbReference type="Proteomes" id="UP000255425"/>
    </source>
</evidence>
<feature type="signal peptide" evidence="2">
    <location>
        <begin position="1"/>
        <end position="19"/>
    </location>
</feature>
<organism evidence="3 4">
    <name type="scientific">Staphylococcus saccharolyticus</name>
    <dbReference type="NCBI Taxonomy" id="33028"/>
    <lineage>
        <taxon>Bacteria</taxon>
        <taxon>Bacillati</taxon>
        <taxon>Bacillota</taxon>
        <taxon>Bacilli</taxon>
        <taxon>Bacillales</taxon>
        <taxon>Staphylococcaceae</taxon>
        <taxon>Staphylococcus</taxon>
    </lineage>
</organism>
<dbReference type="InterPro" id="IPR050492">
    <property type="entry name" value="Bact_metal-bind_prot9"/>
</dbReference>
<dbReference type="AlphaFoldDB" id="A0A380GZ71"/>
<dbReference type="Proteomes" id="UP000255425">
    <property type="component" value="Unassembled WGS sequence"/>
</dbReference>
<dbReference type="Gene3D" id="3.40.50.1980">
    <property type="entry name" value="Nitrogenase molybdenum iron protein domain"/>
    <property type="match status" value="1"/>
</dbReference>
<name>A0A380GZ71_9STAP</name>
<keyword evidence="4" id="KW-1185">Reference proteome</keyword>
<dbReference type="GO" id="GO:0046872">
    <property type="term" value="F:metal ion binding"/>
    <property type="evidence" value="ECO:0007669"/>
    <property type="project" value="InterPro"/>
</dbReference>